<protein>
    <submittedName>
        <fullName evidence="1">Uncharacterized protein</fullName>
    </submittedName>
</protein>
<name>A0AA38F8Y8_TAXCH</name>
<evidence type="ECO:0000313" key="1">
    <source>
        <dbReference type="EMBL" id="KAH9293275.1"/>
    </source>
</evidence>
<evidence type="ECO:0000313" key="2">
    <source>
        <dbReference type="Proteomes" id="UP000824469"/>
    </source>
</evidence>
<sequence length="229" mass="25226">MAPPRAPVLALSCDVREMAFRNRVTDGRLWKIFLISCAEDLEVVKLVLGLEFLNLEGWPRVNSGIASIFMENLLVLHPSKVEVVKVTAHWICPIFCGNLASEVANFNLASWPAHDVASGSSVGDALAFPELERHFKVLLEFVESLVSYMKDKKAGHIRIQLPNVKALGAPLVPIPSWWNDLRSSAGNAFDYLWRGWLNGNSVDEASDGTPELDHDIPNMGINISADVAP</sequence>
<proteinExistence type="predicted"/>
<comment type="caution">
    <text evidence="1">The sequence shown here is derived from an EMBL/GenBank/DDBJ whole genome shotgun (WGS) entry which is preliminary data.</text>
</comment>
<organism evidence="1 2">
    <name type="scientific">Taxus chinensis</name>
    <name type="common">Chinese yew</name>
    <name type="synonym">Taxus wallichiana var. chinensis</name>
    <dbReference type="NCBI Taxonomy" id="29808"/>
    <lineage>
        <taxon>Eukaryota</taxon>
        <taxon>Viridiplantae</taxon>
        <taxon>Streptophyta</taxon>
        <taxon>Embryophyta</taxon>
        <taxon>Tracheophyta</taxon>
        <taxon>Spermatophyta</taxon>
        <taxon>Pinopsida</taxon>
        <taxon>Pinidae</taxon>
        <taxon>Conifers II</taxon>
        <taxon>Cupressales</taxon>
        <taxon>Taxaceae</taxon>
        <taxon>Taxus</taxon>
    </lineage>
</organism>
<feature type="non-terminal residue" evidence="1">
    <location>
        <position position="229"/>
    </location>
</feature>
<reference evidence="1 2" key="1">
    <citation type="journal article" date="2021" name="Nat. Plants">
        <title>The Taxus genome provides insights into paclitaxel biosynthesis.</title>
        <authorList>
            <person name="Xiong X."/>
            <person name="Gou J."/>
            <person name="Liao Q."/>
            <person name="Li Y."/>
            <person name="Zhou Q."/>
            <person name="Bi G."/>
            <person name="Li C."/>
            <person name="Du R."/>
            <person name="Wang X."/>
            <person name="Sun T."/>
            <person name="Guo L."/>
            <person name="Liang H."/>
            <person name="Lu P."/>
            <person name="Wu Y."/>
            <person name="Zhang Z."/>
            <person name="Ro D.K."/>
            <person name="Shang Y."/>
            <person name="Huang S."/>
            <person name="Yan J."/>
        </authorList>
    </citation>
    <scope>NUCLEOTIDE SEQUENCE [LARGE SCALE GENOMIC DNA]</scope>
    <source>
        <strain evidence="1">Ta-2019</strain>
    </source>
</reference>
<accession>A0AA38F8Y8</accession>
<keyword evidence="2" id="KW-1185">Reference proteome</keyword>
<gene>
    <name evidence="1" type="ORF">KI387_041525</name>
</gene>
<dbReference type="EMBL" id="JAHRHJ020001355">
    <property type="protein sequence ID" value="KAH9293275.1"/>
    <property type="molecule type" value="Genomic_DNA"/>
</dbReference>
<dbReference type="AlphaFoldDB" id="A0AA38F8Y8"/>
<dbReference type="Proteomes" id="UP000824469">
    <property type="component" value="Unassembled WGS sequence"/>
</dbReference>